<dbReference type="AlphaFoldDB" id="A0A9P9D4I2"/>
<protein>
    <recommendedName>
        <fullName evidence="1">Asl1-like glycosyl hydrolase catalytic domain-containing protein</fullName>
    </recommendedName>
</protein>
<sequence>MDKVNFDGPLHSVSNWNTWVPPELKGRAPFRPMIHLERELNGNEWKFVLESKESIVHFFNEPERNGISVEKAVKYWKDQVVPALRRDRKKKLVSPSCASDPAGTDWLTRFMNHPDVKASPPDYLGLHYYGDKNADAKKYIEDMHNKWPSRPVIVSEIASISRDQSAVDTFTREMCNWFDGKDWVFEYAFFGCMTYLPDNFVSPAARLMREDGSFTPLMERYMNQQPMK</sequence>
<evidence type="ECO:0000259" key="1">
    <source>
        <dbReference type="Pfam" id="PF11790"/>
    </source>
</evidence>
<reference evidence="2" key="1">
    <citation type="journal article" date="2021" name="Nat. Commun.">
        <title>Genetic determinants of endophytism in the Arabidopsis root mycobiome.</title>
        <authorList>
            <person name="Mesny F."/>
            <person name="Miyauchi S."/>
            <person name="Thiergart T."/>
            <person name="Pickel B."/>
            <person name="Atanasova L."/>
            <person name="Karlsson M."/>
            <person name="Huettel B."/>
            <person name="Barry K.W."/>
            <person name="Haridas S."/>
            <person name="Chen C."/>
            <person name="Bauer D."/>
            <person name="Andreopoulos W."/>
            <person name="Pangilinan J."/>
            <person name="LaButti K."/>
            <person name="Riley R."/>
            <person name="Lipzen A."/>
            <person name="Clum A."/>
            <person name="Drula E."/>
            <person name="Henrissat B."/>
            <person name="Kohler A."/>
            <person name="Grigoriev I.V."/>
            <person name="Martin F.M."/>
            <person name="Hacquard S."/>
        </authorList>
    </citation>
    <scope>NUCLEOTIDE SEQUENCE</scope>
    <source>
        <strain evidence="2">MPI-CAGE-CH-0243</strain>
    </source>
</reference>
<dbReference type="SUPFAM" id="SSF51445">
    <property type="entry name" value="(Trans)glycosidases"/>
    <property type="match status" value="1"/>
</dbReference>
<dbReference type="Gene3D" id="3.20.20.80">
    <property type="entry name" value="Glycosidases"/>
    <property type="match status" value="1"/>
</dbReference>
<dbReference type="Proteomes" id="UP000700596">
    <property type="component" value="Unassembled WGS sequence"/>
</dbReference>
<dbReference type="GO" id="GO:0071966">
    <property type="term" value="P:fungal-type cell wall polysaccharide metabolic process"/>
    <property type="evidence" value="ECO:0007669"/>
    <property type="project" value="TreeGrafter"/>
</dbReference>
<dbReference type="Pfam" id="PF11790">
    <property type="entry name" value="Glyco_hydro_cc"/>
    <property type="match status" value="1"/>
</dbReference>
<dbReference type="PANTHER" id="PTHR34154:SF3">
    <property type="entry name" value="ALKALI-SENSITIVE LINKAGE PROTEIN 1"/>
    <property type="match status" value="1"/>
</dbReference>
<gene>
    <name evidence="2" type="ORF">B0J11DRAFT_446829</name>
</gene>
<dbReference type="EMBL" id="JAGMWT010000021">
    <property type="protein sequence ID" value="KAH7112558.1"/>
    <property type="molecule type" value="Genomic_DNA"/>
</dbReference>
<dbReference type="PANTHER" id="PTHR34154">
    <property type="entry name" value="ALKALI-SENSITIVE LINKAGE PROTEIN 1"/>
    <property type="match status" value="1"/>
</dbReference>
<comment type="caution">
    <text evidence="2">The sequence shown here is derived from an EMBL/GenBank/DDBJ whole genome shotgun (WGS) entry which is preliminary data.</text>
</comment>
<keyword evidence="3" id="KW-1185">Reference proteome</keyword>
<proteinExistence type="predicted"/>
<dbReference type="InterPro" id="IPR024655">
    <property type="entry name" value="Asl1_glyco_hydro_catalytic"/>
</dbReference>
<evidence type="ECO:0000313" key="2">
    <source>
        <dbReference type="EMBL" id="KAH7112558.1"/>
    </source>
</evidence>
<feature type="domain" description="Asl1-like glycosyl hydrolase catalytic" evidence="1">
    <location>
        <begin position="15"/>
        <end position="221"/>
    </location>
</feature>
<evidence type="ECO:0000313" key="3">
    <source>
        <dbReference type="Proteomes" id="UP000700596"/>
    </source>
</evidence>
<dbReference type="InterPro" id="IPR053183">
    <property type="entry name" value="ASL1"/>
</dbReference>
<name>A0A9P9D4I2_9PLEO</name>
<dbReference type="OrthoDB" id="43654at2759"/>
<dbReference type="InterPro" id="IPR017853">
    <property type="entry name" value="GH"/>
</dbReference>
<organism evidence="2 3">
    <name type="scientific">Dendryphion nanum</name>
    <dbReference type="NCBI Taxonomy" id="256645"/>
    <lineage>
        <taxon>Eukaryota</taxon>
        <taxon>Fungi</taxon>
        <taxon>Dikarya</taxon>
        <taxon>Ascomycota</taxon>
        <taxon>Pezizomycotina</taxon>
        <taxon>Dothideomycetes</taxon>
        <taxon>Pleosporomycetidae</taxon>
        <taxon>Pleosporales</taxon>
        <taxon>Torulaceae</taxon>
        <taxon>Dendryphion</taxon>
    </lineage>
</organism>
<dbReference type="GO" id="GO:0009277">
    <property type="term" value="C:fungal-type cell wall"/>
    <property type="evidence" value="ECO:0007669"/>
    <property type="project" value="TreeGrafter"/>
</dbReference>
<accession>A0A9P9D4I2</accession>